<dbReference type="PROSITE" id="PS50405">
    <property type="entry name" value="GST_CTER"/>
    <property type="match status" value="1"/>
</dbReference>
<dbReference type="OrthoDB" id="5740960at2"/>
<dbReference type="InterPro" id="IPR004045">
    <property type="entry name" value="Glutathione_S-Trfase_N"/>
</dbReference>
<dbReference type="SFLD" id="SFLDG01150">
    <property type="entry name" value="Main.1:_Beta-like"/>
    <property type="match status" value="1"/>
</dbReference>
<evidence type="ECO:0000313" key="4">
    <source>
        <dbReference type="EMBL" id="SOE08796.1"/>
    </source>
</evidence>
<keyword evidence="5" id="KW-1185">Reference proteome</keyword>
<dbReference type="Pfam" id="PF00043">
    <property type="entry name" value="GST_C"/>
    <property type="match status" value="1"/>
</dbReference>
<comment type="similarity">
    <text evidence="1">Belongs to the GST superfamily.</text>
</comment>
<dbReference type="EMBL" id="OCPC01000001">
    <property type="protein sequence ID" value="SOE08796.1"/>
    <property type="molecule type" value="Genomic_DNA"/>
</dbReference>
<dbReference type="SFLD" id="SFLDS00019">
    <property type="entry name" value="Glutathione_Transferase_(cytos"/>
    <property type="match status" value="1"/>
</dbReference>
<dbReference type="InterPro" id="IPR036249">
    <property type="entry name" value="Thioredoxin-like_sf"/>
</dbReference>
<evidence type="ECO:0000259" key="3">
    <source>
        <dbReference type="PROSITE" id="PS50405"/>
    </source>
</evidence>
<name>A0A286HMT5_9HYPH</name>
<dbReference type="Gene3D" id="1.20.1050.10">
    <property type="match status" value="1"/>
</dbReference>
<organism evidence="4 5">
    <name type="scientific">Hoeflea halophila</name>
    <dbReference type="NCBI Taxonomy" id="714899"/>
    <lineage>
        <taxon>Bacteria</taxon>
        <taxon>Pseudomonadati</taxon>
        <taxon>Pseudomonadota</taxon>
        <taxon>Alphaproteobacteria</taxon>
        <taxon>Hyphomicrobiales</taxon>
        <taxon>Rhizobiaceae</taxon>
        <taxon>Hoeflea</taxon>
    </lineage>
</organism>
<dbReference type="SUPFAM" id="SSF47616">
    <property type="entry name" value="GST C-terminal domain-like"/>
    <property type="match status" value="1"/>
</dbReference>
<reference evidence="5" key="1">
    <citation type="submission" date="2017-08" db="EMBL/GenBank/DDBJ databases">
        <authorList>
            <person name="Varghese N."/>
            <person name="Submissions S."/>
        </authorList>
    </citation>
    <scope>NUCLEOTIDE SEQUENCE [LARGE SCALE GENOMIC DNA]</scope>
    <source>
        <strain evidence="5">KCTC 23107</strain>
    </source>
</reference>
<dbReference type="Pfam" id="PF02798">
    <property type="entry name" value="GST_N"/>
    <property type="match status" value="1"/>
</dbReference>
<proteinExistence type="inferred from homology"/>
<dbReference type="InterPro" id="IPR004046">
    <property type="entry name" value="GST_C"/>
</dbReference>
<evidence type="ECO:0000313" key="5">
    <source>
        <dbReference type="Proteomes" id="UP000219465"/>
    </source>
</evidence>
<evidence type="ECO:0000256" key="1">
    <source>
        <dbReference type="RuleBase" id="RU003494"/>
    </source>
</evidence>
<accession>A0A286HMT5</accession>
<dbReference type="SUPFAM" id="SSF52833">
    <property type="entry name" value="Thioredoxin-like"/>
    <property type="match status" value="1"/>
</dbReference>
<feature type="domain" description="GST C-terminal" evidence="3">
    <location>
        <begin position="86"/>
        <end position="203"/>
    </location>
</feature>
<dbReference type="PANTHER" id="PTHR44051:SF9">
    <property type="entry name" value="GLUTATHIONE S-TRANSFERASE 1"/>
    <property type="match status" value="1"/>
</dbReference>
<dbReference type="Gene3D" id="3.40.30.10">
    <property type="entry name" value="Glutaredoxin"/>
    <property type="match status" value="1"/>
</dbReference>
<feature type="domain" description="GST N-terminal" evidence="2">
    <location>
        <begin position="1"/>
        <end position="80"/>
    </location>
</feature>
<dbReference type="GO" id="GO:0016740">
    <property type="term" value="F:transferase activity"/>
    <property type="evidence" value="ECO:0007669"/>
    <property type="project" value="UniProtKB-KW"/>
</dbReference>
<dbReference type="PROSITE" id="PS50404">
    <property type="entry name" value="GST_NTER"/>
    <property type="match status" value="1"/>
</dbReference>
<dbReference type="InterPro" id="IPR010987">
    <property type="entry name" value="Glutathione-S-Trfase_C-like"/>
</dbReference>
<dbReference type="InterPro" id="IPR040079">
    <property type="entry name" value="Glutathione_S-Trfase"/>
</dbReference>
<dbReference type="InterPro" id="IPR036282">
    <property type="entry name" value="Glutathione-S-Trfase_C_sf"/>
</dbReference>
<dbReference type="CDD" id="cd03046">
    <property type="entry name" value="GST_N_GTT1_like"/>
    <property type="match status" value="1"/>
</dbReference>
<evidence type="ECO:0000259" key="2">
    <source>
        <dbReference type="PROSITE" id="PS50404"/>
    </source>
</evidence>
<dbReference type="RefSeq" id="WP_097104751.1">
    <property type="nucleotide sequence ID" value="NZ_OCPC01000001.1"/>
</dbReference>
<dbReference type="PANTHER" id="PTHR44051">
    <property type="entry name" value="GLUTATHIONE S-TRANSFERASE-RELATED"/>
    <property type="match status" value="1"/>
</dbReference>
<dbReference type="Proteomes" id="UP000219465">
    <property type="component" value="Unassembled WGS sequence"/>
</dbReference>
<dbReference type="SFLD" id="SFLDG00358">
    <property type="entry name" value="Main_(cytGST)"/>
    <property type="match status" value="1"/>
</dbReference>
<gene>
    <name evidence="4" type="ORF">SAMN05877838_0526</name>
</gene>
<dbReference type="AlphaFoldDB" id="A0A286HMT5"/>
<sequence>MIKLHALKYSRATRVLWLLEDLGQPCERVDYDRTEEFRAPEALSNVHPLGKSPVIEDNGEMIAESATILRYLVAKYDDHSHRPQPGTWDYWRHEALFDYVESSFAPVALKAIMSGFQGREIPEQAQTELDKQLAYITRELGDGPMLFGTQLTLADIQISYLLALLDMLGLLQDHPDISDYWQELQSQPGYIAATEAAGPMAPPG</sequence>
<keyword evidence="4" id="KW-0808">Transferase</keyword>
<protein>
    <submittedName>
        <fullName evidence="4">Glutathione S-transferase</fullName>
    </submittedName>
</protein>